<name>A0A7M3DQK3_RHILE</name>
<protein>
    <recommendedName>
        <fullName evidence="3">Nucleotidyl transferase AbiEii/AbiGii toxin family protein</fullName>
    </recommendedName>
</protein>
<dbReference type="EMBL" id="SIOP01000001">
    <property type="protein sequence ID" value="TAY50958.1"/>
    <property type="molecule type" value="Genomic_DNA"/>
</dbReference>
<sequence length="339" mass="38843">MVNAAIYDEGTRLIDRIKSACQLHGIDTRLATERMLAEEISRGLSKHLIPKHMIKGGLLHPQVSRETADLDILFERKVERHEMHRAFELMKHDLAAKGIELRTYSHDPEPLHIDGHGGDRYKVMAMAGNTRINTKIDLTGGTQLFPKFRPERRHGSVFFKGQEPLLGLYQTFESQAADKLIEVITNPSTTRWKDFRDLSLLHGMNLDSAQIGAEVIHKMRRTADSDYAIMDAFPEEPVSLKWEFAQERAQLWNNWKSKHAPDMNAFIDVLCDSRQMCNAVRNHLLAGLKLHEDRHQRVRRQVAAVDKVREGLAKTEDTGNVVQMGKYRDKVTMAFKPTF</sequence>
<dbReference type="Proteomes" id="UP000292974">
    <property type="component" value="Unassembled WGS sequence"/>
</dbReference>
<evidence type="ECO:0000313" key="2">
    <source>
        <dbReference type="Proteomes" id="UP000292974"/>
    </source>
</evidence>
<dbReference type="InterPro" id="IPR014942">
    <property type="entry name" value="AbiEii"/>
</dbReference>
<proteinExistence type="predicted"/>
<evidence type="ECO:0000313" key="1">
    <source>
        <dbReference type="EMBL" id="TAY50958.1"/>
    </source>
</evidence>
<reference evidence="1 2" key="1">
    <citation type="submission" date="2019-02" db="EMBL/GenBank/DDBJ databases">
        <title>The genomic architecture of introgression among sibling species of bacteria.</title>
        <authorList>
            <person name="Cavassim M.I.A."/>
            <person name="Moeskjaer S."/>
            <person name="Moslemi C."/>
            <person name="Fields B."/>
            <person name="Bachmann A."/>
            <person name="Vilhjalmsson B."/>
            <person name="Schierup M.H."/>
            <person name="Young J.P.W."/>
            <person name="Andersen S.U."/>
        </authorList>
    </citation>
    <scope>NUCLEOTIDE SEQUENCE [LARGE SCALE GENOMIC DNA]</scope>
    <source>
        <strain evidence="1 2">SM135B</strain>
    </source>
</reference>
<accession>A0A7M3DQK3</accession>
<gene>
    <name evidence="1" type="ORF">ELH90_04160</name>
</gene>
<dbReference type="Pfam" id="PF08843">
    <property type="entry name" value="AbiEii"/>
    <property type="match status" value="1"/>
</dbReference>
<dbReference type="AlphaFoldDB" id="A0A7M3DQK3"/>
<organism evidence="1 2">
    <name type="scientific">Rhizobium leguminosarum</name>
    <dbReference type="NCBI Taxonomy" id="384"/>
    <lineage>
        <taxon>Bacteria</taxon>
        <taxon>Pseudomonadati</taxon>
        <taxon>Pseudomonadota</taxon>
        <taxon>Alphaproteobacteria</taxon>
        <taxon>Hyphomicrobiales</taxon>
        <taxon>Rhizobiaceae</taxon>
        <taxon>Rhizobium/Agrobacterium group</taxon>
        <taxon>Rhizobium</taxon>
    </lineage>
</organism>
<dbReference type="RefSeq" id="WP_130715846.1">
    <property type="nucleotide sequence ID" value="NZ_SIOP01000001.1"/>
</dbReference>
<comment type="caution">
    <text evidence="1">The sequence shown here is derived from an EMBL/GenBank/DDBJ whole genome shotgun (WGS) entry which is preliminary data.</text>
</comment>
<evidence type="ECO:0008006" key="3">
    <source>
        <dbReference type="Google" id="ProtNLM"/>
    </source>
</evidence>